<sequence length="868" mass="89728">MPLNIGELVAYLKMEKDASWDRAKTSAKSDLEDIADEAERSGKKIDKSTKDAAKNVEKNFNGMAFGGLSVGLPAAAAVGAAGVAAALTIATAAFVGVGLGAALESRKVSDAWSTTSNHITDQTNQMSTVLEDGLVGAAGDVDAAFSRMAPRIQQGMKDAAPAVRELVGAATDLAEEALPGVEVAARNALPQIKGIRDFAGQAGAGVSDMFIAMSRGSVDAGAGMRQLGGITRDLLGFLGQLVTNLAANHNELGVLHGALNQVEDALLDATSSGSGLIGFLHGAAQAGSGTIGVLSGLVSMLAALPPQVTQFGGSLVATNMILSKFGVDGTKGFDGFIDKVKAAKGPVETLKAAGTGLIEGAFNPAAIATVGLSILLSELGRRQQEAAQKAAEHKEAVRLLVDALRQDAGVVGEASKAAVAKGLADKEAASNAGALGISMATVQASALGNSVALETLKHHTDFMIDGWERSGQLTDAQAEALKKNTTWLRENGGAANTVVNDYGNLTAEQQNALRAAENLTGAVGQQIKAARDAHDTYIAQEEGLTGLSKAYIEVRDRALEAYNATQQLNNAQLGLRGAVLTTQEATEKYDKVMKDHTASTRDKEKATLDLERAQQAEINAAYQQGVAASKATTDTAKQADGMRAANAEAIKLASSFSGPLPASLQQTISKMTVTEAQALGLKVSINNVGQAVYTLPNGKQIVLTGDASQALDAAYAVQKALADLHNKTVYVDIVQRGKSPTGISPTGAPVYSASGNYVARFASGGLSATDSMQPLSSSVGMVVPPGTERVVGDNQLYDELYAPLNGSARTRDLITAGARHEGIGLDVPVPVPVQRDRALVQIDHFHPPANASPWDVAEDLDWISRTGG</sequence>
<dbReference type="Proteomes" id="UP000267081">
    <property type="component" value="Unassembled WGS sequence"/>
</dbReference>
<comment type="caution">
    <text evidence="1">The sequence shown here is derived from an EMBL/GenBank/DDBJ whole genome shotgun (WGS) entry which is preliminary data.</text>
</comment>
<evidence type="ECO:0000313" key="1">
    <source>
        <dbReference type="EMBL" id="RSD22009.1"/>
    </source>
</evidence>
<protein>
    <submittedName>
        <fullName evidence="1">Uncharacterized protein</fullName>
    </submittedName>
</protein>
<dbReference type="AlphaFoldDB" id="A0A427TG79"/>
<gene>
    <name evidence="1" type="ORF">EIY87_09340</name>
</gene>
<dbReference type="RefSeq" id="WP_125307259.1">
    <property type="nucleotide sequence ID" value="NZ_RSEC01000032.1"/>
</dbReference>
<proteinExistence type="predicted"/>
<dbReference type="OrthoDB" id="3661713at2"/>
<name>A0A427TG79_9PSEU</name>
<dbReference type="EMBL" id="RSEC01000032">
    <property type="protein sequence ID" value="RSD22009.1"/>
    <property type="molecule type" value="Genomic_DNA"/>
</dbReference>
<organism evidence="1 2">
    <name type="scientific">Amycolatopsis eburnea</name>
    <dbReference type="NCBI Taxonomy" id="2267691"/>
    <lineage>
        <taxon>Bacteria</taxon>
        <taxon>Bacillati</taxon>
        <taxon>Actinomycetota</taxon>
        <taxon>Actinomycetes</taxon>
        <taxon>Pseudonocardiales</taxon>
        <taxon>Pseudonocardiaceae</taxon>
        <taxon>Amycolatopsis</taxon>
    </lineage>
</organism>
<keyword evidence="2" id="KW-1185">Reference proteome</keyword>
<evidence type="ECO:0000313" key="2">
    <source>
        <dbReference type="Proteomes" id="UP000267081"/>
    </source>
</evidence>
<reference evidence="1 2" key="1">
    <citation type="submission" date="2018-12" db="EMBL/GenBank/DDBJ databases">
        <title>Amycolatopsis eburnea sp. nov. actinomycete associate with arbuscular mycorrhiza fungal spore.</title>
        <authorList>
            <person name="Lumyong S."/>
            <person name="Chaiya L."/>
        </authorList>
    </citation>
    <scope>NUCLEOTIDE SEQUENCE [LARGE SCALE GENOMIC DNA]</scope>
    <source>
        <strain evidence="1 2">GLM-1</strain>
    </source>
</reference>
<accession>A0A427TG79</accession>